<dbReference type="AlphaFoldDB" id="A0A0H4CUW6"/>
<evidence type="ECO:0000256" key="11">
    <source>
        <dbReference type="ARBA" id="ARBA00023180"/>
    </source>
</evidence>
<keyword evidence="6" id="KW-0552">Olfaction</keyword>
<comment type="subcellular location">
    <subcellularLocation>
        <location evidence="1">Cell membrane</location>
        <topology evidence="1">Multi-pass membrane protein</topology>
    </subcellularLocation>
</comment>
<reference evidence="13" key="1">
    <citation type="submission" date="2015-01" db="EMBL/GenBank/DDBJ databases">
        <title>Molecular characterization of sensory neuron membrane protein from tea geometrid, Ectropis obliqua.</title>
        <authorList>
            <person name="Li H.L."/>
            <person name="Zhao L."/>
            <person name="Wu F."/>
            <person name="Tan J."/>
            <person name="Tang M.Z."/>
            <person name="Cui H.C."/>
            <person name="Yu J.Z."/>
        </authorList>
    </citation>
    <scope>NUCLEOTIDE SEQUENCE</scope>
</reference>
<dbReference type="GO" id="GO:0005886">
    <property type="term" value="C:plasma membrane"/>
    <property type="evidence" value="ECO:0007669"/>
    <property type="project" value="UniProtKB-SubCell"/>
</dbReference>
<keyword evidence="4" id="KW-0716">Sensory transduction</keyword>
<keyword evidence="10" id="KW-0675">Receptor</keyword>
<evidence type="ECO:0000256" key="6">
    <source>
        <dbReference type="ARBA" id="ARBA00022725"/>
    </source>
</evidence>
<dbReference type="InterPro" id="IPR002159">
    <property type="entry name" value="CD36_fam"/>
</dbReference>
<keyword evidence="3" id="KW-1003">Cell membrane</keyword>
<keyword evidence="8 12" id="KW-0472">Membrane</keyword>
<feature type="transmembrane region" description="Helical" evidence="12">
    <location>
        <begin position="460"/>
        <end position="481"/>
    </location>
</feature>
<sequence>MMLPKPIKYAAISGGTAVFGLMFGWLMFPALLKHQLKKEMALSKKTDVRQMWEVIPFPLDFKIYFFNYTNVEDIMNGAQPIVKEVGPYHFEEWKVKEEIMDRDEDDTVSYKKRDTFIFKKELSGPGLTGEEELVIPHPLILSAVVTIARSNMAMVGMAAKGALGVFDNPSDVFMRVKPLDALFRGVIINCARTEFAPKAVCSAFKKEDMSVFTLEPNNQIRFSFFGKYNGSVDPRVFTVKRGIKNVMEVGTVVAIDGNPQLTVWRDTCNNYSGTDRTVFPPFLTDKDRLQSYTEDLCRTFKPWFQKKTSYKGIKTNRYTVNIGDLANDPELNCYCDAPDKCPLKGLMDLSKCIKAPMYLSLPHFHDCDPSLHNAVKGLNPNAEEHAMIIDFEPISGTTMFVKQRLQFNIELLKTEKHDLFKKLPGTIAPIFWLEEGLALNKTFVKMLKVQLFIPKKAVGVIRWLLLSFGSIGAIAGVVFHYKTASGEKNKVTTVKPEEEEKGVSVIGQQQGPTKVDM</sequence>
<dbReference type="PRINTS" id="PR01609">
    <property type="entry name" value="CD36FAMILY"/>
</dbReference>
<dbReference type="PANTHER" id="PTHR11923">
    <property type="entry name" value="SCAVENGER RECEPTOR CLASS B TYPE-1 SR-B1"/>
    <property type="match status" value="1"/>
</dbReference>
<dbReference type="GO" id="GO:0005737">
    <property type="term" value="C:cytoplasm"/>
    <property type="evidence" value="ECO:0007669"/>
    <property type="project" value="TreeGrafter"/>
</dbReference>
<comment type="similarity">
    <text evidence="2">Belongs to the CD36 family.</text>
</comment>
<accession>A0A0H4CUW6</accession>
<evidence type="ECO:0000313" key="14">
    <source>
        <dbReference type="EMBL" id="AZB86632.1"/>
    </source>
</evidence>
<evidence type="ECO:0000256" key="4">
    <source>
        <dbReference type="ARBA" id="ARBA00022606"/>
    </source>
</evidence>
<evidence type="ECO:0000256" key="10">
    <source>
        <dbReference type="ARBA" id="ARBA00023170"/>
    </source>
</evidence>
<gene>
    <name evidence="13" type="primary">SNMP1</name>
</gene>
<evidence type="ECO:0000256" key="8">
    <source>
        <dbReference type="ARBA" id="ARBA00023136"/>
    </source>
</evidence>
<dbReference type="PANTHER" id="PTHR11923:SF69">
    <property type="entry name" value="SENSORY NEURON MEMBRANE PROTEIN 1"/>
    <property type="match status" value="1"/>
</dbReference>
<evidence type="ECO:0000256" key="2">
    <source>
        <dbReference type="ARBA" id="ARBA00010532"/>
    </source>
</evidence>
<evidence type="ECO:0000256" key="5">
    <source>
        <dbReference type="ARBA" id="ARBA00022692"/>
    </source>
</evidence>
<name>A0A0H4CUW6_ECTOB</name>
<dbReference type="GO" id="GO:0005044">
    <property type="term" value="F:scavenger receptor activity"/>
    <property type="evidence" value="ECO:0007669"/>
    <property type="project" value="TreeGrafter"/>
</dbReference>
<evidence type="ECO:0000256" key="1">
    <source>
        <dbReference type="ARBA" id="ARBA00004651"/>
    </source>
</evidence>
<dbReference type="GO" id="GO:0007608">
    <property type="term" value="P:sensory perception of smell"/>
    <property type="evidence" value="ECO:0007669"/>
    <property type="project" value="UniProtKB-KW"/>
</dbReference>
<keyword evidence="5 12" id="KW-0812">Transmembrane</keyword>
<keyword evidence="11" id="KW-0325">Glycoprotein</keyword>
<keyword evidence="7 12" id="KW-1133">Transmembrane helix</keyword>
<evidence type="ECO:0000256" key="7">
    <source>
        <dbReference type="ARBA" id="ARBA00022989"/>
    </source>
</evidence>
<keyword evidence="9" id="KW-1015">Disulfide bond</keyword>
<evidence type="ECO:0000313" key="13">
    <source>
        <dbReference type="EMBL" id="AKN78948.1"/>
    </source>
</evidence>
<proteinExistence type="evidence at transcript level"/>
<evidence type="ECO:0000256" key="9">
    <source>
        <dbReference type="ARBA" id="ARBA00023157"/>
    </source>
</evidence>
<dbReference type="EMBL" id="KP684218">
    <property type="protein sequence ID" value="AKN78948.1"/>
    <property type="molecule type" value="mRNA"/>
</dbReference>
<protein>
    <submittedName>
        <fullName evidence="13">Sensory neuron membrane protein 1</fullName>
    </submittedName>
</protein>
<evidence type="ECO:0000256" key="3">
    <source>
        <dbReference type="ARBA" id="ARBA00022475"/>
    </source>
</evidence>
<feature type="transmembrane region" description="Helical" evidence="12">
    <location>
        <begin position="12"/>
        <end position="32"/>
    </location>
</feature>
<reference evidence="14" key="2">
    <citation type="journal article" date="2018" name="Insect Mol. Biol.">
        <title>Expression patterns and co-localization of two sensory neuron membrane proteins in Ectropis obliqua Prout, a geometrid moth pest that uses Type-II sex pheromones.</title>
        <authorList>
            <person name="Sun L."/>
            <person name="Wang Q."/>
            <person name="Zhang Y."/>
            <person name="Yan Y."/>
            <person name="Guo H."/>
            <person name="Xiao Q."/>
            <person name="Zhang Y."/>
        </authorList>
    </citation>
    <scope>NUCLEOTIDE SEQUENCE</scope>
</reference>
<organism evidence="13">
    <name type="scientific">Ectropis obliqua</name>
    <name type="common">Tea geometrid moth</name>
    <dbReference type="NCBI Taxonomy" id="248899"/>
    <lineage>
        <taxon>Eukaryota</taxon>
        <taxon>Metazoa</taxon>
        <taxon>Ecdysozoa</taxon>
        <taxon>Arthropoda</taxon>
        <taxon>Hexapoda</taxon>
        <taxon>Insecta</taxon>
        <taxon>Pterygota</taxon>
        <taxon>Neoptera</taxon>
        <taxon>Endopterygota</taxon>
        <taxon>Lepidoptera</taxon>
        <taxon>Glossata</taxon>
        <taxon>Ditrysia</taxon>
        <taxon>Geometroidea</taxon>
        <taxon>Geometridae</taxon>
        <taxon>Ennominae</taxon>
        <taxon>Ectropis</taxon>
    </lineage>
</organism>
<evidence type="ECO:0000256" key="12">
    <source>
        <dbReference type="SAM" id="Phobius"/>
    </source>
</evidence>
<dbReference type="EMBL" id="MH598590">
    <property type="protein sequence ID" value="AZB86632.1"/>
    <property type="molecule type" value="mRNA"/>
</dbReference>
<dbReference type="Pfam" id="PF01130">
    <property type="entry name" value="CD36"/>
    <property type="match status" value="1"/>
</dbReference>